<evidence type="ECO:0000256" key="1">
    <source>
        <dbReference type="ARBA" id="ARBA00004496"/>
    </source>
</evidence>
<dbReference type="SUPFAM" id="SSF46689">
    <property type="entry name" value="Homeodomain-like"/>
    <property type="match status" value="2"/>
</dbReference>
<organism evidence="11 12">
    <name type="scientific">Paenibacillus oralis</name>
    <dbReference type="NCBI Taxonomy" id="2490856"/>
    <lineage>
        <taxon>Bacteria</taxon>
        <taxon>Bacillati</taxon>
        <taxon>Bacillota</taxon>
        <taxon>Bacilli</taxon>
        <taxon>Bacillales</taxon>
        <taxon>Paenibacillaceae</taxon>
        <taxon>Paenibacillus</taxon>
    </lineage>
</organism>
<dbReference type="InterPro" id="IPR018060">
    <property type="entry name" value="HTH_AraC"/>
</dbReference>
<dbReference type="Pfam" id="PF12833">
    <property type="entry name" value="HTH_18"/>
    <property type="match status" value="1"/>
</dbReference>
<dbReference type="SMART" id="SM00342">
    <property type="entry name" value="HTH_ARAC"/>
    <property type="match status" value="1"/>
</dbReference>
<keyword evidence="6 11" id="KW-0238">DNA-binding</keyword>
<evidence type="ECO:0000256" key="8">
    <source>
        <dbReference type="PROSITE-ProRule" id="PRU00169"/>
    </source>
</evidence>
<keyword evidence="7" id="KW-0804">Transcription</keyword>
<evidence type="ECO:0000259" key="9">
    <source>
        <dbReference type="PROSITE" id="PS01124"/>
    </source>
</evidence>
<dbReference type="GO" id="GO:0043565">
    <property type="term" value="F:sequence-specific DNA binding"/>
    <property type="evidence" value="ECO:0007669"/>
    <property type="project" value="InterPro"/>
</dbReference>
<evidence type="ECO:0000256" key="6">
    <source>
        <dbReference type="ARBA" id="ARBA00023125"/>
    </source>
</evidence>
<evidence type="ECO:0000256" key="7">
    <source>
        <dbReference type="ARBA" id="ARBA00023163"/>
    </source>
</evidence>
<keyword evidence="4" id="KW-0902">Two-component regulatory system</keyword>
<dbReference type="Pfam" id="PF00072">
    <property type="entry name" value="Response_reg"/>
    <property type="match status" value="1"/>
</dbReference>
<dbReference type="PROSITE" id="PS50110">
    <property type="entry name" value="RESPONSE_REGULATORY"/>
    <property type="match status" value="1"/>
</dbReference>
<evidence type="ECO:0000256" key="4">
    <source>
        <dbReference type="ARBA" id="ARBA00023012"/>
    </source>
</evidence>
<feature type="domain" description="HTH araC/xylS-type" evidence="9">
    <location>
        <begin position="415"/>
        <end position="513"/>
    </location>
</feature>
<dbReference type="InterPro" id="IPR018062">
    <property type="entry name" value="HTH_AraC-typ_CS"/>
</dbReference>
<feature type="modified residue" description="4-aspartylphosphate" evidence="8">
    <location>
        <position position="55"/>
    </location>
</feature>
<dbReference type="Proteomes" id="UP000267017">
    <property type="component" value="Unassembled WGS sequence"/>
</dbReference>
<evidence type="ECO:0000256" key="5">
    <source>
        <dbReference type="ARBA" id="ARBA00023015"/>
    </source>
</evidence>
<dbReference type="CDD" id="cd17536">
    <property type="entry name" value="REC_YesN-like"/>
    <property type="match status" value="1"/>
</dbReference>
<dbReference type="GO" id="GO:0000160">
    <property type="term" value="P:phosphorelay signal transduction system"/>
    <property type="evidence" value="ECO:0007669"/>
    <property type="project" value="UniProtKB-KW"/>
</dbReference>
<dbReference type="RefSeq" id="WP_128633412.1">
    <property type="nucleotide sequence ID" value="NZ_RRCN01000001.1"/>
</dbReference>
<dbReference type="OrthoDB" id="342399at2"/>
<dbReference type="InterPro" id="IPR041522">
    <property type="entry name" value="CdaR_GGDEF"/>
</dbReference>
<sequence>MFKVLLVDDEFFVRKGLQKLIPWEDLNYTIVGEADNGDKALHMIEHLQPDLVITDIRMPALDGLDLIRSVKEDADSDLFFIVISGYHDFSYAQQALRYGVHDYILKPVDDEEMTATLRKLALNMSKRKIAKTKGEDHANGSFLEALVQEKLRLEDAETYAAALGLTGAAGFRYALVELHAAPGELQVGLKQFMKALYSLEERKSDIPVFEQEQGRFGMLFTVELLKERYGGLTQAMEKIRSALSGQLGADVSLYAGETVHNITDVRRSYLEANEAARHKYAEGCGVIEYAQIKDKPLYVFDMSPGTVSNLIMQVEEGKQEAYRQSVDGMFEIFRTQRFTPQAVNSSLSRCMTGMISVVKEMDGSIEGVQRLKELAERDYGNWSLTLLKEHFLLAVIEAEQYIAELRKEQSKGGIKQIKKYIDSHYCENISLKSIAAQFYMNPVYLGRLFRKSYGCYFNEYLLQLRVREAKKLLRQTDLRMYEIAARVGFQNADYFVIQFEKLEQVSPTEYRNMLIGRE</sequence>
<evidence type="ECO:0000256" key="2">
    <source>
        <dbReference type="ARBA" id="ARBA00022490"/>
    </source>
</evidence>
<comment type="subcellular location">
    <subcellularLocation>
        <location evidence="1">Cytoplasm</location>
    </subcellularLocation>
</comment>
<dbReference type="AlphaFoldDB" id="A0A3P3U5H4"/>
<feature type="domain" description="Response regulatory" evidence="10">
    <location>
        <begin position="3"/>
        <end position="121"/>
    </location>
</feature>
<keyword evidence="5" id="KW-0805">Transcription regulation</keyword>
<dbReference type="Pfam" id="PF17853">
    <property type="entry name" value="GGDEF_2"/>
    <property type="match status" value="1"/>
</dbReference>
<dbReference type="EMBL" id="RRCN01000001">
    <property type="protein sequence ID" value="RRJ65612.1"/>
    <property type="molecule type" value="Genomic_DNA"/>
</dbReference>
<dbReference type="InterPro" id="IPR009057">
    <property type="entry name" value="Homeodomain-like_sf"/>
</dbReference>
<dbReference type="InterPro" id="IPR001789">
    <property type="entry name" value="Sig_transdc_resp-reg_receiver"/>
</dbReference>
<dbReference type="InterPro" id="IPR051552">
    <property type="entry name" value="HptR"/>
</dbReference>
<comment type="caution">
    <text evidence="11">The sequence shown here is derived from an EMBL/GenBank/DDBJ whole genome shotgun (WGS) entry which is preliminary data.</text>
</comment>
<keyword evidence="3 8" id="KW-0597">Phosphoprotein</keyword>
<dbReference type="SUPFAM" id="SSF52172">
    <property type="entry name" value="CheY-like"/>
    <property type="match status" value="1"/>
</dbReference>
<dbReference type="GO" id="GO:0005737">
    <property type="term" value="C:cytoplasm"/>
    <property type="evidence" value="ECO:0007669"/>
    <property type="project" value="UniProtKB-SubCell"/>
</dbReference>
<dbReference type="PANTHER" id="PTHR42713:SF3">
    <property type="entry name" value="TRANSCRIPTIONAL REGULATORY PROTEIN HPTR"/>
    <property type="match status" value="1"/>
</dbReference>
<dbReference type="SMART" id="SM00448">
    <property type="entry name" value="REC"/>
    <property type="match status" value="1"/>
</dbReference>
<dbReference type="Gene3D" id="3.40.50.2300">
    <property type="match status" value="1"/>
</dbReference>
<accession>A0A3P3U5H4</accession>
<evidence type="ECO:0000256" key="3">
    <source>
        <dbReference type="ARBA" id="ARBA00022553"/>
    </source>
</evidence>
<dbReference type="PROSITE" id="PS00041">
    <property type="entry name" value="HTH_ARAC_FAMILY_1"/>
    <property type="match status" value="1"/>
</dbReference>
<proteinExistence type="predicted"/>
<evidence type="ECO:0000313" key="12">
    <source>
        <dbReference type="Proteomes" id="UP000267017"/>
    </source>
</evidence>
<gene>
    <name evidence="11" type="ORF">EHV15_23840</name>
</gene>
<dbReference type="GO" id="GO:0003700">
    <property type="term" value="F:DNA-binding transcription factor activity"/>
    <property type="evidence" value="ECO:0007669"/>
    <property type="project" value="InterPro"/>
</dbReference>
<dbReference type="InterPro" id="IPR011006">
    <property type="entry name" value="CheY-like_superfamily"/>
</dbReference>
<dbReference type="PANTHER" id="PTHR42713">
    <property type="entry name" value="HISTIDINE KINASE-RELATED"/>
    <property type="match status" value="1"/>
</dbReference>
<evidence type="ECO:0000313" key="11">
    <source>
        <dbReference type="EMBL" id="RRJ65612.1"/>
    </source>
</evidence>
<evidence type="ECO:0000259" key="10">
    <source>
        <dbReference type="PROSITE" id="PS50110"/>
    </source>
</evidence>
<dbReference type="PROSITE" id="PS01124">
    <property type="entry name" value="HTH_ARAC_FAMILY_2"/>
    <property type="match status" value="1"/>
</dbReference>
<keyword evidence="12" id="KW-1185">Reference proteome</keyword>
<reference evidence="11 12" key="1">
    <citation type="submission" date="2018-11" db="EMBL/GenBank/DDBJ databases">
        <title>Genome sequencing of Paenibacillus sp. KCOM 3021 (= ChDC PVNT-B20).</title>
        <authorList>
            <person name="Kook J.-K."/>
            <person name="Park S.-N."/>
            <person name="Lim Y.K."/>
        </authorList>
    </citation>
    <scope>NUCLEOTIDE SEQUENCE [LARGE SCALE GENOMIC DNA]</scope>
    <source>
        <strain evidence="11 12">KCOM 3021</strain>
    </source>
</reference>
<keyword evidence="2" id="KW-0963">Cytoplasm</keyword>
<dbReference type="Gene3D" id="1.10.10.60">
    <property type="entry name" value="Homeodomain-like"/>
    <property type="match status" value="2"/>
</dbReference>
<name>A0A3P3U5H4_9BACL</name>
<protein>
    <submittedName>
        <fullName evidence="11">DNA-binding response regulator</fullName>
    </submittedName>
</protein>